<reference evidence="2 3" key="1">
    <citation type="journal article" date="2012" name="J. Bacteriol.">
        <title>Genome sequence of the model hyperthermophilic archaeon Thermococcus litoralis NS-C.</title>
        <authorList>
            <person name="Gardner A.F."/>
            <person name="Kumar S."/>
            <person name="Perler F.B."/>
        </authorList>
    </citation>
    <scope>NUCLEOTIDE SEQUENCE [LARGE SCALE GENOMIC DNA]</scope>
    <source>
        <strain evidence="3">ATCC 51850 / DSM 5473 / JCM 8560 / NS-C</strain>
    </source>
</reference>
<dbReference type="STRING" id="523849.OCC_13745"/>
<gene>
    <name evidence="2" type="ORF">OCC_13745</name>
</gene>
<protein>
    <submittedName>
        <fullName evidence="2">Uncharacterized protein</fullName>
    </submittedName>
</protein>
<evidence type="ECO:0000313" key="2">
    <source>
        <dbReference type="EMBL" id="AGT34238.1"/>
    </source>
</evidence>
<evidence type="ECO:0000256" key="1">
    <source>
        <dbReference type="SAM" id="MobiDB-lite"/>
    </source>
</evidence>
<proteinExistence type="predicted"/>
<dbReference type="AlphaFoldDB" id="S5ZAZ5"/>
<dbReference type="HOGENOM" id="CLU_3408378_0_0_2"/>
<dbReference type="Proteomes" id="UP000015502">
    <property type="component" value="Chromosome"/>
</dbReference>
<dbReference type="EMBL" id="CP006670">
    <property type="protein sequence ID" value="AGT34238.1"/>
    <property type="molecule type" value="Genomic_DNA"/>
</dbReference>
<dbReference type="PaxDb" id="523849-OCC_13745"/>
<sequence length="29" mass="3115">MHIDIHEEGIYPGSGGIYDIGETAQRGAK</sequence>
<keyword evidence="3" id="KW-1185">Reference proteome</keyword>
<name>S5ZAZ5_THELN</name>
<evidence type="ECO:0000313" key="3">
    <source>
        <dbReference type="Proteomes" id="UP000015502"/>
    </source>
</evidence>
<dbReference type="KEGG" id="tlt:OCC_13745"/>
<accession>S5ZAZ5</accession>
<feature type="region of interest" description="Disordered" evidence="1">
    <location>
        <begin position="1"/>
        <end position="29"/>
    </location>
</feature>
<organism evidence="2 3">
    <name type="scientific">Thermococcus litoralis (strain ATCC 51850 / DSM 5473 / JCM 8560 / NS-C)</name>
    <dbReference type="NCBI Taxonomy" id="523849"/>
    <lineage>
        <taxon>Archaea</taxon>
        <taxon>Methanobacteriati</taxon>
        <taxon>Methanobacteriota</taxon>
        <taxon>Thermococci</taxon>
        <taxon>Thermococcales</taxon>
        <taxon>Thermococcaceae</taxon>
        <taxon>Thermococcus</taxon>
    </lineage>
</organism>